<dbReference type="EMBL" id="NBAG03000261">
    <property type="protein sequence ID" value="PNI56742.1"/>
    <property type="molecule type" value="Genomic_DNA"/>
</dbReference>
<gene>
    <name evidence="3" type="ORF">CK820_G0021821</name>
</gene>
<accession>A0A2J8MB50</accession>
<dbReference type="AlphaFoldDB" id="A0A2J8MB50"/>
<protein>
    <submittedName>
        <fullName evidence="2">SLCO2B1 isoform 10</fullName>
    </submittedName>
    <submittedName>
        <fullName evidence="3">SLCO2B1 isoform 12</fullName>
    </submittedName>
    <submittedName>
        <fullName evidence="1">SLCO2B1 isoform 9</fullName>
    </submittedName>
</protein>
<evidence type="ECO:0000313" key="1">
    <source>
        <dbReference type="EMBL" id="PNI56741.1"/>
    </source>
</evidence>
<dbReference type="EMBL" id="NBAG03000261">
    <property type="protein sequence ID" value="PNI56744.1"/>
    <property type="molecule type" value="Genomic_DNA"/>
</dbReference>
<reference evidence="3 4" key="1">
    <citation type="submission" date="2017-12" db="EMBL/GenBank/DDBJ databases">
        <title>High-resolution comparative analysis of great ape genomes.</title>
        <authorList>
            <person name="Pollen A."/>
            <person name="Hastie A."/>
            <person name="Hormozdiari F."/>
            <person name="Dougherty M."/>
            <person name="Liu R."/>
            <person name="Chaisson M."/>
            <person name="Hoppe E."/>
            <person name="Hill C."/>
            <person name="Pang A."/>
            <person name="Hillier L."/>
            <person name="Baker C."/>
            <person name="Armstrong J."/>
            <person name="Shendure J."/>
            <person name="Paten B."/>
            <person name="Wilson R."/>
            <person name="Chao H."/>
            <person name="Schneider V."/>
            <person name="Ventura M."/>
            <person name="Kronenberg Z."/>
            <person name="Murali S."/>
            <person name="Gordon D."/>
            <person name="Cantsilieris S."/>
            <person name="Munson K."/>
            <person name="Nelson B."/>
            <person name="Raja A."/>
            <person name="Underwood J."/>
            <person name="Diekhans M."/>
            <person name="Fiddes I."/>
            <person name="Haussler D."/>
            <person name="Eichler E."/>
        </authorList>
    </citation>
    <scope>NUCLEOTIDE SEQUENCE [LARGE SCALE GENOMIC DNA]</scope>
    <source>
        <strain evidence="3">Yerkes chimp pedigree #C0471</strain>
        <tissue evidence="3">Blood</tissue>
    </source>
</reference>
<feature type="non-terminal residue" evidence="3">
    <location>
        <position position="44"/>
    </location>
</feature>
<evidence type="ECO:0000313" key="4">
    <source>
        <dbReference type="Proteomes" id="UP000236370"/>
    </source>
</evidence>
<dbReference type="Proteomes" id="UP000236370">
    <property type="component" value="Unassembled WGS sequence"/>
</dbReference>
<dbReference type="EMBL" id="NBAG03000261">
    <property type="protein sequence ID" value="PNI56741.1"/>
    <property type="molecule type" value="Genomic_DNA"/>
</dbReference>
<sequence>MGTENTPGGKASRDPQDVRPSVFHNIKLFVLCHSLLQLAQLMIS</sequence>
<evidence type="ECO:0000313" key="2">
    <source>
        <dbReference type="EMBL" id="PNI56742.1"/>
    </source>
</evidence>
<name>A0A2J8MB50_PANTR</name>
<proteinExistence type="predicted"/>
<organism evidence="3 4">
    <name type="scientific">Pan troglodytes</name>
    <name type="common">Chimpanzee</name>
    <dbReference type="NCBI Taxonomy" id="9598"/>
    <lineage>
        <taxon>Eukaryota</taxon>
        <taxon>Metazoa</taxon>
        <taxon>Chordata</taxon>
        <taxon>Craniata</taxon>
        <taxon>Vertebrata</taxon>
        <taxon>Euteleostomi</taxon>
        <taxon>Mammalia</taxon>
        <taxon>Eutheria</taxon>
        <taxon>Euarchontoglires</taxon>
        <taxon>Primates</taxon>
        <taxon>Haplorrhini</taxon>
        <taxon>Catarrhini</taxon>
        <taxon>Hominidae</taxon>
        <taxon>Pan</taxon>
    </lineage>
</organism>
<comment type="caution">
    <text evidence="3">The sequence shown here is derived from an EMBL/GenBank/DDBJ whole genome shotgun (WGS) entry which is preliminary data.</text>
</comment>
<evidence type="ECO:0000313" key="3">
    <source>
        <dbReference type="EMBL" id="PNI56744.1"/>
    </source>
</evidence>